<keyword evidence="3" id="KW-1185">Reference proteome</keyword>
<dbReference type="Gene3D" id="1.25.40.20">
    <property type="entry name" value="Ankyrin repeat-containing domain"/>
    <property type="match status" value="1"/>
</dbReference>
<dbReference type="InterPro" id="IPR036770">
    <property type="entry name" value="Ankyrin_rpt-contain_sf"/>
</dbReference>
<dbReference type="InterPro" id="IPR056693">
    <property type="entry name" value="DUF7791"/>
</dbReference>
<feature type="domain" description="DUF7791" evidence="1">
    <location>
        <begin position="60"/>
        <end position="211"/>
    </location>
</feature>
<name>A0A8H7MDY1_9PLEO</name>
<protein>
    <recommendedName>
        <fullName evidence="1">DUF7791 domain-containing protein</fullName>
    </recommendedName>
</protein>
<dbReference type="EMBL" id="RZGK01000008">
    <property type="protein sequence ID" value="KAF9696891.1"/>
    <property type="molecule type" value="Genomic_DNA"/>
</dbReference>
<proteinExistence type="predicted"/>
<comment type="caution">
    <text evidence="2">The sequence shown here is derived from an EMBL/GenBank/DDBJ whole genome shotgun (WGS) entry which is preliminary data.</text>
</comment>
<gene>
    <name evidence="2" type="ORF">EKO04_004560</name>
</gene>
<organism evidence="2 3">
    <name type="scientific">Ascochyta lentis</name>
    <dbReference type="NCBI Taxonomy" id="205686"/>
    <lineage>
        <taxon>Eukaryota</taxon>
        <taxon>Fungi</taxon>
        <taxon>Dikarya</taxon>
        <taxon>Ascomycota</taxon>
        <taxon>Pezizomycotina</taxon>
        <taxon>Dothideomycetes</taxon>
        <taxon>Pleosporomycetidae</taxon>
        <taxon>Pleosporales</taxon>
        <taxon>Pleosporineae</taxon>
        <taxon>Didymellaceae</taxon>
        <taxon>Ascochyta</taxon>
    </lineage>
</organism>
<reference evidence="2" key="2">
    <citation type="submission" date="2020-09" db="EMBL/GenBank/DDBJ databases">
        <title>Reference genome assembly for Australian Ascochyta lentis isolate Al4.</title>
        <authorList>
            <person name="Lee R.C."/>
            <person name="Farfan-Caceres L.M."/>
            <person name="Debler J.W."/>
            <person name="Williams A.H."/>
            <person name="Henares B.M."/>
        </authorList>
    </citation>
    <scope>NUCLEOTIDE SEQUENCE</scope>
    <source>
        <strain evidence="2">Al4</strain>
    </source>
</reference>
<evidence type="ECO:0000313" key="2">
    <source>
        <dbReference type="EMBL" id="KAF9696891.1"/>
    </source>
</evidence>
<accession>A0A8H7MDY1</accession>
<dbReference type="Proteomes" id="UP000651452">
    <property type="component" value="Unassembled WGS sequence"/>
</dbReference>
<dbReference type="AlphaFoldDB" id="A0A8H7MDY1"/>
<dbReference type="PANTHER" id="PTHR10039">
    <property type="entry name" value="AMELOGENIN"/>
    <property type="match status" value="1"/>
</dbReference>
<evidence type="ECO:0000313" key="3">
    <source>
        <dbReference type="Proteomes" id="UP000651452"/>
    </source>
</evidence>
<dbReference type="PANTHER" id="PTHR10039:SF5">
    <property type="entry name" value="NACHT DOMAIN-CONTAINING PROTEIN"/>
    <property type="match status" value="1"/>
</dbReference>
<evidence type="ECO:0000259" key="1">
    <source>
        <dbReference type="Pfam" id="PF25053"/>
    </source>
</evidence>
<sequence length="523" mass="60027">MRGLIDDTVASAEGVFLWVKLVVNSLVEMLQNGDTVQDLQRELLSLPSDLERLFEHMLDSIPAEYKSHASRIFQLLRFQVRLEQQTYRYFGCTAQMLLYAEFSESDVLGAEITTSSHQELEEIYSLASRQVKSRSAGLLELQLRDSGKDHLDSTFVQVWIGSEITYLHRSVTDYLAKEEMLTKILAQNTDTTFSASRTWLRSLVMSIKRSDLGIGTWGREVNMLWDVVEDALKASRSTESTTGTSPVALLNELDRTLSTQFDSQRHNLSRLHGAPASWKTWYGLELYVTEKMKRNGTSKEGRPLLQYALLENHGLNNFFWPEVVCAILQQGVNPNEEFNGESAWKLALDQQRFGLRQWIKILETLLLHGADPDAPTRAKPDKTERGSRAYLYSPLHILTDFFEDTSHSYKASPSEGRINQPEEELQDDLMTWQTFYNDKPESFLETEEFDSIVKDEIAKMYRDWAALKKLLLSKGAKDITWVSDDRGHWTKVGKKESKFKSMVSKPLKRIETHVLGMRQKFKG</sequence>
<dbReference type="Pfam" id="PF25053">
    <property type="entry name" value="DUF7791"/>
    <property type="match status" value="1"/>
</dbReference>
<reference evidence="2" key="1">
    <citation type="submission" date="2018-12" db="EMBL/GenBank/DDBJ databases">
        <authorList>
            <person name="Syme R.A."/>
            <person name="Farfan-Caceres L."/>
            <person name="Lichtenzveig J."/>
        </authorList>
    </citation>
    <scope>NUCLEOTIDE SEQUENCE</scope>
    <source>
        <strain evidence="2">Al4</strain>
    </source>
</reference>
<dbReference type="OrthoDB" id="443402at2759"/>